<evidence type="ECO:0000256" key="1">
    <source>
        <dbReference type="SAM" id="MobiDB-lite"/>
    </source>
</evidence>
<dbReference type="Proteomes" id="UP000488299">
    <property type="component" value="Unassembled WGS sequence"/>
</dbReference>
<keyword evidence="2" id="KW-1133">Transmembrane helix</keyword>
<feature type="compositionally biased region" description="Basic and acidic residues" evidence="1">
    <location>
        <begin position="37"/>
        <end position="50"/>
    </location>
</feature>
<evidence type="ECO:0000313" key="3">
    <source>
        <dbReference type="EMBL" id="KAB7725843.1"/>
    </source>
</evidence>
<evidence type="ECO:0000313" key="4">
    <source>
        <dbReference type="Proteomes" id="UP000488299"/>
    </source>
</evidence>
<feature type="transmembrane region" description="Helical" evidence="2">
    <location>
        <begin position="92"/>
        <end position="114"/>
    </location>
</feature>
<name>A0A7J5TS51_9BACT</name>
<dbReference type="AlphaFoldDB" id="A0A7J5TS51"/>
<organism evidence="3 4">
    <name type="scientific">Rudanella paleaurantiibacter</name>
    <dbReference type="NCBI Taxonomy" id="2614655"/>
    <lineage>
        <taxon>Bacteria</taxon>
        <taxon>Pseudomonadati</taxon>
        <taxon>Bacteroidota</taxon>
        <taxon>Cytophagia</taxon>
        <taxon>Cytophagales</taxon>
        <taxon>Cytophagaceae</taxon>
        <taxon>Rudanella</taxon>
    </lineage>
</organism>
<keyword evidence="4" id="KW-1185">Reference proteome</keyword>
<comment type="caution">
    <text evidence="3">The sequence shown here is derived from an EMBL/GenBank/DDBJ whole genome shotgun (WGS) entry which is preliminary data.</text>
</comment>
<accession>A0A7J5TS51</accession>
<proteinExistence type="predicted"/>
<gene>
    <name evidence="3" type="ORF">F5984_25480</name>
</gene>
<evidence type="ECO:0000256" key="2">
    <source>
        <dbReference type="SAM" id="Phobius"/>
    </source>
</evidence>
<sequence length="226" mass="25002">MKDNQNGGSLNGQFPPQSPNGSASVHKVKSNGQASKRPSEADTAKAERPKAARPVNADQRPSPDQGKTDRHNDTLTPAQQLSEKATTLIGKYPLQIIGGLLAVLAVIVLFKTFYQGKNWKAKRMAEEAYYVANQYARNNSANLQPYLSRAFRQQVRQLPGLLPLSMQTATRGGTVTAAESVSLREITPDSVIVELSVGFENGREEKRYQPLVYEKDQWRLGLTYSR</sequence>
<dbReference type="EMBL" id="WELI01000019">
    <property type="protein sequence ID" value="KAB7725843.1"/>
    <property type="molecule type" value="Genomic_DNA"/>
</dbReference>
<keyword evidence="2" id="KW-0812">Transmembrane</keyword>
<dbReference type="RefSeq" id="WP_152127075.1">
    <property type="nucleotide sequence ID" value="NZ_WELI01000019.1"/>
</dbReference>
<protein>
    <submittedName>
        <fullName evidence="3">Uncharacterized protein</fullName>
    </submittedName>
</protein>
<feature type="compositionally biased region" description="Polar residues" evidence="1">
    <location>
        <begin position="1"/>
        <end position="23"/>
    </location>
</feature>
<feature type="region of interest" description="Disordered" evidence="1">
    <location>
        <begin position="1"/>
        <end position="79"/>
    </location>
</feature>
<keyword evidence="2" id="KW-0472">Membrane</keyword>
<reference evidence="3 4" key="1">
    <citation type="submission" date="2019-10" db="EMBL/GenBank/DDBJ databases">
        <title>Rudanella paleaurantiibacter sp. nov., isolated from sludge.</title>
        <authorList>
            <person name="Xu S.Q."/>
        </authorList>
    </citation>
    <scope>NUCLEOTIDE SEQUENCE [LARGE SCALE GENOMIC DNA]</scope>
    <source>
        <strain evidence="3 4">HX-22-17</strain>
    </source>
</reference>